<dbReference type="InterPro" id="IPR020075">
    <property type="entry name" value="Uncharacterised_AF2234"/>
</dbReference>
<dbReference type="Pfam" id="PF10967">
    <property type="entry name" value="DUF2769"/>
    <property type="match status" value="1"/>
</dbReference>
<protein>
    <submittedName>
        <fullName evidence="1">DUF2769 domain-containing protein</fullName>
    </submittedName>
</protein>
<organism evidence="1 2">
    <name type="scientific">Methanococcoides seepicolus</name>
    <dbReference type="NCBI Taxonomy" id="2828780"/>
    <lineage>
        <taxon>Archaea</taxon>
        <taxon>Methanobacteriati</taxon>
        <taxon>Methanobacteriota</taxon>
        <taxon>Stenosarchaea group</taxon>
        <taxon>Methanomicrobia</taxon>
        <taxon>Methanosarcinales</taxon>
        <taxon>Methanosarcinaceae</taxon>
        <taxon>Methanococcoides</taxon>
    </lineage>
</organism>
<reference evidence="1" key="2">
    <citation type="submission" date="2021-04" db="EMBL/GenBank/DDBJ databases">
        <authorList>
            <person name="Dong X."/>
        </authorList>
    </citation>
    <scope>NUCLEOTIDE SEQUENCE</scope>
    <source>
        <strain evidence="1">LLY</strain>
    </source>
</reference>
<proteinExistence type="predicted"/>
<evidence type="ECO:0000313" key="2">
    <source>
        <dbReference type="Proteomes" id="UP001056766"/>
    </source>
</evidence>
<gene>
    <name evidence="1" type="ORF">KDK67_06665</name>
</gene>
<dbReference type="RefSeq" id="WP_250868039.1">
    <property type="nucleotide sequence ID" value="NZ_JAGSOI010000021.1"/>
</dbReference>
<keyword evidence="2" id="KW-1185">Reference proteome</keyword>
<comment type="caution">
    <text evidence="1">The sequence shown here is derived from an EMBL/GenBank/DDBJ whole genome shotgun (WGS) entry which is preliminary data.</text>
</comment>
<reference evidence="1" key="1">
    <citation type="journal article" date="2021" name="mSystems">
        <title>Bacteria and Archaea Synergistically Convert Glycine Betaine to Biogenic Methane in the Formosa Cold Seep of the South China Sea.</title>
        <authorList>
            <person name="Li L."/>
            <person name="Zhang W."/>
            <person name="Zhang S."/>
            <person name="Song L."/>
            <person name="Sun Q."/>
            <person name="Zhang H."/>
            <person name="Xiang H."/>
            <person name="Dong X."/>
        </authorList>
    </citation>
    <scope>NUCLEOTIDE SEQUENCE</scope>
    <source>
        <strain evidence="1">LLY</strain>
    </source>
</reference>
<dbReference type="EMBL" id="JAGSOI010000021">
    <property type="protein sequence ID" value="MCM1986682.1"/>
    <property type="molecule type" value="Genomic_DNA"/>
</dbReference>
<dbReference type="Proteomes" id="UP001056766">
    <property type="component" value="Unassembled WGS sequence"/>
</dbReference>
<evidence type="ECO:0000313" key="1">
    <source>
        <dbReference type="EMBL" id="MCM1986682.1"/>
    </source>
</evidence>
<name>A0A9E5DB92_9EURY</name>
<accession>A0A9E5DB92</accession>
<dbReference type="AlphaFoldDB" id="A0A9E5DB92"/>
<sequence>MSDTEERLSGGKYFGVCPSFHHSKACNCKRCPSYPGDGYMFCARGNDRPLPEKKECLCRECYVYKQFGFEGDFFCRVDVK</sequence>